<dbReference type="InterPro" id="IPR041542">
    <property type="entry name" value="GH43_C2"/>
</dbReference>
<dbReference type="InterPro" id="IPR023296">
    <property type="entry name" value="Glyco_hydro_beta-prop_sf"/>
</dbReference>
<feature type="site" description="Important for catalytic activity, responsible for pKa modulation of the active site Glu and correct orientation of both the proton donor and substrate" evidence="5">
    <location>
        <position position="127"/>
    </location>
</feature>
<dbReference type="Gene3D" id="2.60.120.200">
    <property type="match status" value="1"/>
</dbReference>
<dbReference type="InterPro" id="IPR013320">
    <property type="entry name" value="ConA-like_dom_sf"/>
</dbReference>
<dbReference type="RefSeq" id="WP_055656044.1">
    <property type="nucleotide sequence ID" value="NZ_CABIXC010000006.1"/>
</dbReference>
<comment type="similarity">
    <text evidence="1 6">Belongs to the glycosyl hydrolase 43 family.</text>
</comment>
<dbReference type="EC" id="3.2.1.55" evidence="8"/>
<dbReference type="PANTHER" id="PTHR42812:SF15">
    <property type="entry name" value="HYDROLASE, PUTATIVE (AFU_ORTHOLOGUE AFUA_2G00930)-RELATED"/>
    <property type="match status" value="1"/>
</dbReference>
<evidence type="ECO:0000256" key="3">
    <source>
        <dbReference type="ARBA" id="ARBA00023295"/>
    </source>
</evidence>
<dbReference type="SUPFAM" id="SSF49899">
    <property type="entry name" value="Concanavalin A-like lectins/glucanases"/>
    <property type="match status" value="1"/>
</dbReference>
<dbReference type="EC" id="3.2.1.37" evidence="8"/>
<dbReference type="SUPFAM" id="SSF75005">
    <property type="entry name" value="Arabinanase/levansucrase/invertase"/>
    <property type="match status" value="1"/>
</dbReference>
<evidence type="ECO:0000256" key="6">
    <source>
        <dbReference type="RuleBase" id="RU361187"/>
    </source>
</evidence>
<dbReference type="Pfam" id="PF04616">
    <property type="entry name" value="Glyco_hydro_43"/>
    <property type="match status" value="1"/>
</dbReference>
<dbReference type="Gene3D" id="2.115.10.20">
    <property type="entry name" value="Glycosyl hydrolase domain, family 43"/>
    <property type="match status" value="1"/>
</dbReference>
<evidence type="ECO:0000256" key="2">
    <source>
        <dbReference type="ARBA" id="ARBA00022801"/>
    </source>
</evidence>
<protein>
    <submittedName>
        <fullName evidence="8">Arabinoxylan arabinofuranohydrolase XynD</fullName>
        <ecNumber evidence="8">3.2.1.37</ecNumber>
        <ecNumber evidence="8">3.2.1.55</ecNumber>
    </submittedName>
</protein>
<dbReference type="EMBL" id="CYZE01000006">
    <property type="protein sequence ID" value="CUO44474.1"/>
    <property type="molecule type" value="Genomic_DNA"/>
</dbReference>
<dbReference type="CDD" id="cd09001">
    <property type="entry name" value="GH43_FsAxh1-like"/>
    <property type="match status" value="1"/>
</dbReference>
<dbReference type="AlphaFoldDB" id="A0A174F334"/>
<dbReference type="InterPro" id="IPR051795">
    <property type="entry name" value="Glycosyl_Hydrlase_43"/>
</dbReference>
<dbReference type="Proteomes" id="UP000095651">
    <property type="component" value="Unassembled WGS sequence"/>
</dbReference>
<feature type="active site" description="Proton donor" evidence="4">
    <location>
        <position position="183"/>
    </location>
</feature>
<evidence type="ECO:0000256" key="5">
    <source>
        <dbReference type="PIRSR" id="PIRSR606710-2"/>
    </source>
</evidence>
<feature type="domain" description="Beta-xylosidase C-terminal Concanavalin A-like" evidence="7">
    <location>
        <begin position="310"/>
        <end position="513"/>
    </location>
</feature>
<evidence type="ECO:0000313" key="8">
    <source>
        <dbReference type="EMBL" id="CUO44474.1"/>
    </source>
</evidence>
<evidence type="ECO:0000313" key="9">
    <source>
        <dbReference type="Proteomes" id="UP000095651"/>
    </source>
</evidence>
<dbReference type="InterPro" id="IPR006710">
    <property type="entry name" value="Glyco_hydro_43"/>
</dbReference>
<sequence>MKETRETRLWWTDIPDPDVVRVDDTYYMTSTTMHFTPGCPVMRSRDLIHWEIVNYVYDVLENSDEMSLRNGKHDYGRGSWASCIRHNGHTWYVVFTAYNSNKTYIFQTGSIEDGPWERYTLPGIYHDMSLLFDDDCRIYMVYGSGTIRVMELTSDAKAVKADGMNQVIIPSANVGGTGGLPAEGAHIYKRNGMYYIFLIAWPPADRSSGRRMELCYRSDRIDGVYEGRVVLDSDMGFHNRGVAQGGIFETEDGKWYALLFQDHGSAGRIPVLVPVSWEDGWPVFGDCGRLSDINTVNPKAFCRIDVVQSDGFDDQTALGLWWQWNHNCDDRFWSLSERPGWLKLINGTICDNLSNAHNTLTQRTFGPVCSGRVLLDTSEMKAGDFAGLGAFQDQYGYVGVMKTEASATVIMAMAEPEPFEPSRMHYETGKPEVIVESTVLQQSEIYLRVDFDFRDMADTAEFYYSLDCSNWNRIGSQLKMSYRLTHFVGYRFALFSYATKVTGGSAYFDCFEVS</sequence>
<evidence type="ECO:0000256" key="4">
    <source>
        <dbReference type="PIRSR" id="PIRSR606710-1"/>
    </source>
</evidence>
<gene>
    <name evidence="8" type="primary">xynD</name>
    <name evidence="8" type="ORF">ERS852407_02847</name>
</gene>
<proteinExistence type="inferred from homology"/>
<dbReference type="GO" id="GO:0009044">
    <property type="term" value="F:xylan 1,4-beta-xylosidase activity"/>
    <property type="evidence" value="ECO:0007669"/>
    <property type="project" value="UniProtKB-EC"/>
</dbReference>
<dbReference type="Pfam" id="PF17851">
    <property type="entry name" value="GH43_C2"/>
    <property type="match status" value="1"/>
</dbReference>
<dbReference type="GO" id="GO:0046556">
    <property type="term" value="F:alpha-L-arabinofuranosidase activity"/>
    <property type="evidence" value="ECO:0007669"/>
    <property type="project" value="UniProtKB-EC"/>
</dbReference>
<feature type="active site" description="Proton acceptor" evidence="4">
    <location>
        <position position="16"/>
    </location>
</feature>
<keyword evidence="3 6" id="KW-0326">Glycosidase</keyword>
<keyword evidence="2 6" id="KW-0378">Hydrolase</keyword>
<evidence type="ECO:0000256" key="1">
    <source>
        <dbReference type="ARBA" id="ARBA00009865"/>
    </source>
</evidence>
<organism evidence="8 9">
    <name type="scientific">Hungatella hathewayi</name>
    <dbReference type="NCBI Taxonomy" id="154046"/>
    <lineage>
        <taxon>Bacteria</taxon>
        <taxon>Bacillati</taxon>
        <taxon>Bacillota</taxon>
        <taxon>Clostridia</taxon>
        <taxon>Lachnospirales</taxon>
        <taxon>Lachnospiraceae</taxon>
        <taxon>Hungatella</taxon>
    </lineage>
</organism>
<reference evidence="8 9" key="1">
    <citation type="submission" date="2015-09" db="EMBL/GenBank/DDBJ databases">
        <authorList>
            <consortium name="Pathogen Informatics"/>
        </authorList>
    </citation>
    <scope>NUCLEOTIDE SEQUENCE [LARGE SCALE GENOMIC DNA]</scope>
    <source>
        <strain evidence="8 9">2789STDY5608850</strain>
    </source>
</reference>
<dbReference type="PANTHER" id="PTHR42812">
    <property type="entry name" value="BETA-XYLOSIDASE"/>
    <property type="match status" value="1"/>
</dbReference>
<evidence type="ECO:0000259" key="7">
    <source>
        <dbReference type="Pfam" id="PF17851"/>
    </source>
</evidence>
<dbReference type="GO" id="GO:0005975">
    <property type="term" value="P:carbohydrate metabolic process"/>
    <property type="evidence" value="ECO:0007669"/>
    <property type="project" value="InterPro"/>
</dbReference>
<accession>A0A174F334</accession>
<name>A0A174F334_9FIRM</name>